<proteinExistence type="inferred from homology"/>
<comment type="similarity">
    <text evidence="1">Belongs to the NmrA-type oxidoreductase family.</text>
</comment>
<evidence type="ECO:0000313" key="5">
    <source>
        <dbReference type="Proteomes" id="UP000275078"/>
    </source>
</evidence>
<dbReference type="CDD" id="cd05251">
    <property type="entry name" value="NmrA_like_SDR_a"/>
    <property type="match status" value="1"/>
</dbReference>
<accession>A0A3N4IAY8</accession>
<evidence type="ECO:0000313" key="4">
    <source>
        <dbReference type="EMBL" id="RPA78914.1"/>
    </source>
</evidence>
<evidence type="ECO:0000259" key="3">
    <source>
        <dbReference type="Pfam" id="PF05368"/>
    </source>
</evidence>
<dbReference type="STRING" id="1160509.A0A3N4IAY8"/>
<dbReference type="PANTHER" id="PTHR42748:SF31">
    <property type="entry name" value="NMRA-LIKE DOMAIN-CONTAINING PROTEIN-RELATED"/>
    <property type="match status" value="1"/>
</dbReference>
<dbReference type="Pfam" id="PF05368">
    <property type="entry name" value="NmrA"/>
    <property type="match status" value="1"/>
</dbReference>
<dbReference type="OrthoDB" id="3358371at2759"/>
<dbReference type="SUPFAM" id="SSF51735">
    <property type="entry name" value="NAD(P)-binding Rossmann-fold domains"/>
    <property type="match status" value="1"/>
</dbReference>
<name>A0A3N4IAY8_ASCIM</name>
<dbReference type="GO" id="GO:0005634">
    <property type="term" value="C:nucleus"/>
    <property type="evidence" value="ECO:0007669"/>
    <property type="project" value="TreeGrafter"/>
</dbReference>
<evidence type="ECO:0000256" key="2">
    <source>
        <dbReference type="ARBA" id="ARBA00022857"/>
    </source>
</evidence>
<organism evidence="4 5">
    <name type="scientific">Ascobolus immersus RN42</name>
    <dbReference type="NCBI Taxonomy" id="1160509"/>
    <lineage>
        <taxon>Eukaryota</taxon>
        <taxon>Fungi</taxon>
        <taxon>Dikarya</taxon>
        <taxon>Ascomycota</taxon>
        <taxon>Pezizomycotina</taxon>
        <taxon>Pezizomycetes</taxon>
        <taxon>Pezizales</taxon>
        <taxon>Ascobolaceae</taxon>
        <taxon>Ascobolus</taxon>
    </lineage>
</organism>
<reference evidence="4 5" key="1">
    <citation type="journal article" date="2018" name="Nat. Ecol. Evol.">
        <title>Pezizomycetes genomes reveal the molecular basis of ectomycorrhizal truffle lifestyle.</title>
        <authorList>
            <person name="Murat C."/>
            <person name="Payen T."/>
            <person name="Noel B."/>
            <person name="Kuo A."/>
            <person name="Morin E."/>
            <person name="Chen J."/>
            <person name="Kohler A."/>
            <person name="Krizsan K."/>
            <person name="Balestrini R."/>
            <person name="Da Silva C."/>
            <person name="Montanini B."/>
            <person name="Hainaut M."/>
            <person name="Levati E."/>
            <person name="Barry K.W."/>
            <person name="Belfiori B."/>
            <person name="Cichocki N."/>
            <person name="Clum A."/>
            <person name="Dockter R.B."/>
            <person name="Fauchery L."/>
            <person name="Guy J."/>
            <person name="Iotti M."/>
            <person name="Le Tacon F."/>
            <person name="Lindquist E.A."/>
            <person name="Lipzen A."/>
            <person name="Malagnac F."/>
            <person name="Mello A."/>
            <person name="Molinier V."/>
            <person name="Miyauchi S."/>
            <person name="Poulain J."/>
            <person name="Riccioni C."/>
            <person name="Rubini A."/>
            <person name="Sitrit Y."/>
            <person name="Splivallo R."/>
            <person name="Traeger S."/>
            <person name="Wang M."/>
            <person name="Zifcakova L."/>
            <person name="Wipf D."/>
            <person name="Zambonelli A."/>
            <person name="Paolocci F."/>
            <person name="Nowrousian M."/>
            <person name="Ottonello S."/>
            <person name="Baldrian P."/>
            <person name="Spatafora J.W."/>
            <person name="Henrissat B."/>
            <person name="Nagy L.G."/>
            <person name="Aury J.M."/>
            <person name="Wincker P."/>
            <person name="Grigoriev I.V."/>
            <person name="Bonfante P."/>
            <person name="Martin F.M."/>
        </authorList>
    </citation>
    <scope>NUCLEOTIDE SEQUENCE [LARGE SCALE GENOMIC DNA]</scope>
    <source>
        <strain evidence="4 5">RN42</strain>
    </source>
</reference>
<dbReference type="InterPro" id="IPR008030">
    <property type="entry name" value="NmrA-like"/>
</dbReference>
<keyword evidence="5" id="KW-1185">Reference proteome</keyword>
<protein>
    <submittedName>
        <fullName evidence="4">NAD(P)-binding protein</fullName>
    </submittedName>
</protein>
<dbReference type="EMBL" id="ML119705">
    <property type="protein sequence ID" value="RPA78914.1"/>
    <property type="molecule type" value="Genomic_DNA"/>
</dbReference>
<dbReference type="Gene3D" id="3.90.25.10">
    <property type="entry name" value="UDP-galactose 4-epimerase, domain 1"/>
    <property type="match status" value="1"/>
</dbReference>
<evidence type="ECO:0000256" key="1">
    <source>
        <dbReference type="ARBA" id="ARBA00006328"/>
    </source>
</evidence>
<sequence length="329" mass="36604">MSKILVVFGATGIQGGSVVKAILADPVLSRDFKIKAVTRDPSKDSAKALAQQGVEVVKADLDSKDSLRDALKNAHTVFLVTDFFGLLRNPNPTLMGEGKNLMDVAKEREILHGKNAADVAKEMEVQHLIFSSYAYISKVSKGKYVNVRQVDSKGEVEEYIRGIGVPATFLHGGTYMSNFFRGVGLSFQKKPDGTYKLPLPAPANASRFPLIKPTDTGNYVKAIIKHREQLLGERFFAASGYYTAQEIVDEFAEIKGKEVEYSEITQDEFISTLPPFLQQQMLETFLIMADPDVGLFPGYPDLKPFHEMLDEQPISWKKYVATDATYKDF</sequence>
<keyword evidence="2" id="KW-0521">NADP</keyword>
<dbReference type="Gene3D" id="3.40.50.720">
    <property type="entry name" value="NAD(P)-binding Rossmann-like Domain"/>
    <property type="match status" value="1"/>
</dbReference>
<dbReference type="AlphaFoldDB" id="A0A3N4IAY8"/>
<gene>
    <name evidence="4" type="ORF">BJ508DRAFT_416267</name>
</gene>
<dbReference type="InterPro" id="IPR036291">
    <property type="entry name" value="NAD(P)-bd_dom_sf"/>
</dbReference>
<feature type="domain" description="NmrA-like" evidence="3">
    <location>
        <begin position="2"/>
        <end position="290"/>
    </location>
</feature>
<dbReference type="InterPro" id="IPR051164">
    <property type="entry name" value="NmrA-like_oxidored"/>
</dbReference>
<dbReference type="PANTHER" id="PTHR42748">
    <property type="entry name" value="NITROGEN METABOLITE REPRESSION PROTEIN NMRA FAMILY MEMBER"/>
    <property type="match status" value="1"/>
</dbReference>
<dbReference type="Proteomes" id="UP000275078">
    <property type="component" value="Unassembled WGS sequence"/>
</dbReference>